<sequence length="306" mass="31105">MPPERGGARPVGGVGVHLGGGDGQGGVHRVQGDVHLPPGRVPVRVGAGRDRLGQRCGDPVRAAGPDRGDPDAAVPEPRPVQVGPRPAERGGGDVVELDISGVAADHGRGRPAARARRRAGRGQVDQEQPSAVVGVRGDQRGGARPGAGAPLLGAGQHPPAVRAAGLDPAGRGLGGPDPQPLPRGRCGAAQLGEDRDGVGVALGQPGQRQVPLAEVAEGGPALRGAACPRQRRGPPVVEQAGQCGGGPGDAFTRPLDGGHRRQLPGTRGIRTGCVAGRSSRYCSDETADRRSHDELMEESWRSTTTT</sequence>
<accession>A0A6J7I9I4</accession>
<organism evidence="2">
    <name type="scientific">freshwater metagenome</name>
    <dbReference type="NCBI Taxonomy" id="449393"/>
    <lineage>
        <taxon>unclassified sequences</taxon>
        <taxon>metagenomes</taxon>
        <taxon>ecological metagenomes</taxon>
    </lineage>
</organism>
<reference evidence="2" key="1">
    <citation type="submission" date="2020-05" db="EMBL/GenBank/DDBJ databases">
        <authorList>
            <person name="Chiriac C."/>
            <person name="Salcher M."/>
            <person name="Ghai R."/>
            <person name="Kavagutti S V."/>
        </authorList>
    </citation>
    <scope>NUCLEOTIDE SEQUENCE</scope>
</reference>
<evidence type="ECO:0000256" key="1">
    <source>
        <dbReference type="SAM" id="MobiDB-lite"/>
    </source>
</evidence>
<feature type="compositionally biased region" description="Basic residues" evidence="1">
    <location>
        <begin position="109"/>
        <end position="120"/>
    </location>
</feature>
<feature type="region of interest" description="Disordered" evidence="1">
    <location>
        <begin position="225"/>
        <end position="306"/>
    </location>
</feature>
<evidence type="ECO:0000313" key="2">
    <source>
        <dbReference type="EMBL" id="CAB4927166.1"/>
    </source>
</evidence>
<feature type="compositionally biased region" description="Gly residues" evidence="1">
    <location>
        <begin position="9"/>
        <end position="26"/>
    </location>
</feature>
<feature type="region of interest" description="Disordered" evidence="1">
    <location>
        <begin position="1"/>
        <end position="191"/>
    </location>
</feature>
<feature type="compositionally biased region" description="Basic and acidic residues" evidence="1">
    <location>
        <begin position="282"/>
        <end position="300"/>
    </location>
</feature>
<gene>
    <name evidence="2" type="ORF">UFOPK3609_01736</name>
</gene>
<protein>
    <submittedName>
        <fullName evidence="2">Unannotated protein</fullName>
    </submittedName>
</protein>
<dbReference type="EMBL" id="CAFBMQ010000314">
    <property type="protein sequence ID" value="CAB4927166.1"/>
    <property type="molecule type" value="Genomic_DNA"/>
</dbReference>
<name>A0A6J7I9I4_9ZZZZ</name>
<feature type="compositionally biased region" description="Low complexity" evidence="1">
    <location>
        <begin position="146"/>
        <end position="155"/>
    </location>
</feature>
<proteinExistence type="predicted"/>
<dbReference type="AlphaFoldDB" id="A0A6J7I9I4"/>